<keyword evidence="1" id="KW-0812">Transmembrane</keyword>
<feature type="transmembrane region" description="Helical" evidence="1">
    <location>
        <begin position="48"/>
        <end position="69"/>
    </location>
</feature>
<organism evidence="2 3">
    <name type="scientific">Diaminobutyricimonas aerilata</name>
    <dbReference type="NCBI Taxonomy" id="1162967"/>
    <lineage>
        <taxon>Bacteria</taxon>
        <taxon>Bacillati</taxon>
        <taxon>Actinomycetota</taxon>
        <taxon>Actinomycetes</taxon>
        <taxon>Micrococcales</taxon>
        <taxon>Microbacteriaceae</taxon>
        <taxon>Diaminobutyricimonas</taxon>
    </lineage>
</organism>
<keyword evidence="1" id="KW-1133">Transmembrane helix</keyword>
<evidence type="ECO:0008006" key="4">
    <source>
        <dbReference type="Google" id="ProtNLM"/>
    </source>
</evidence>
<dbReference type="Proteomes" id="UP000228758">
    <property type="component" value="Unassembled WGS sequence"/>
</dbReference>
<proteinExistence type="predicted"/>
<feature type="transmembrane region" description="Helical" evidence="1">
    <location>
        <begin position="105"/>
        <end position="126"/>
    </location>
</feature>
<comment type="caution">
    <text evidence="2">The sequence shown here is derived from an EMBL/GenBank/DDBJ whole genome shotgun (WGS) entry which is preliminary data.</text>
</comment>
<dbReference type="AlphaFoldDB" id="A0A2M9CNY7"/>
<name>A0A2M9CNY7_9MICO</name>
<reference evidence="2 3" key="1">
    <citation type="submission" date="2017-11" db="EMBL/GenBank/DDBJ databases">
        <title>Genomic Encyclopedia of Archaeal and Bacterial Type Strains, Phase II (KMG-II): From Individual Species to Whole Genera.</title>
        <authorList>
            <person name="Goeker M."/>
        </authorList>
    </citation>
    <scope>NUCLEOTIDE SEQUENCE [LARGE SCALE GENOMIC DNA]</scope>
    <source>
        <strain evidence="2 3">DSM 27393</strain>
    </source>
</reference>
<sequence>MSSNTVPCMDALETLRGVVLLVHLVGFAVMFGGWVVEAAARRYQATRLMDFGVLIAGAAGLVLAAPWGIDGELNYVKIGTKLVVLIVVGALIGASTSRRKKGTPLPAWVFWLIGVLILFNAAIAILW</sequence>
<evidence type="ECO:0000313" key="3">
    <source>
        <dbReference type="Proteomes" id="UP000228758"/>
    </source>
</evidence>
<gene>
    <name evidence="2" type="ORF">CLV46_3219</name>
</gene>
<feature type="transmembrane region" description="Helical" evidence="1">
    <location>
        <begin position="75"/>
        <end position="93"/>
    </location>
</feature>
<feature type="transmembrane region" description="Helical" evidence="1">
    <location>
        <begin position="15"/>
        <end position="36"/>
    </location>
</feature>
<evidence type="ECO:0000313" key="2">
    <source>
        <dbReference type="EMBL" id="PJJ73625.1"/>
    </source>
</evidence>
<evidence type="ECO:0000256" key="1">
    <source>
        <dbReference type="SAM" id="Phobius"/>
    </source>
</evidence>
<keyword evidence="3" id="KW-1185">Reference proteome</keyword>
<protein>
    <recommendedName>
        <fullName evidence="4">Fe-S protein</fullName>
    </recommendedName>
</protein>
<dbReference type="EMBL" id="PGFF01000001">
    <property type="protein sequence ID" value="PJJ73625.1"/>
    <property type="molecule type" value="Genomic_DNA"/>
</dbReference>
<accession>A0A2M9CNY7</accession>
<keyword evidence="1" id="KW-0472">Membrane</keyword>